<dbReference type="InterPro" id="IPR050909">
    <property type="entry name" value="Bact_Autotransporter_VF"/>
</dbReference>
<dbReference type="InterPro" id="IPR011050">
    <property type="entry name" value="Pectin_lyase_fold/virulence"/>
</dbReference>
<dbReference type="Proteomes" id="UP001064933">
    <property type="component" value="Chromosome"/>
</dbReference>
<keyword evidence="3" id="KW-0732">Signal</keyword>
<name>A0ABY6B0A8_9BURK</name>
<dbReference type="SMART" id="SM00912">
    <property type="entry name" value="Haemagg_act"/>
    <property type="match status" value="1"/>
</dbReference>
<evidence type="ECO:0000256" key="1">
    <source>
        <dbReference type="ARBA" id="ARBA00004613"/>
    </source>
</evidence>
<protein>
    <submittedName>
        <fullName evidence="6">Filamentous hemagglutinin family protein</fullName>
    </submittedName>
</protein>
<dbReference type="RefSeq" id="WP_261757166.1">
    <property type="nucleotide sequence ID" value="NZ_CP104562.2"/>
</dbReference>
<keyword evidence="2" id="KW-0964">Secreted</keyword>
<dbReference type="Pfam" id="PF12545">
    <property type="entry name" value="DUF3739"/>
    <property type="match status" value="1"/>
</dbReference>
<feature type="region of interest" description="Disordered" evidence="4">
    <location>
        <begin position="4381"/>
        <end position="4418"/>
    </location>
</feature>
<organism evidence="6 7">
    <name type="scientific">Roseateles amylovorans</name>
    <dbReference type="NCBI Taxonomy" id="2978473"/>
    <lineage>
        <taxon>Bacteria</taxon>
        <taxon>Pseudomonadati</taxon>
        <taxon>Pseudomonadota</taxon>
        <taxon>Betaproteobacteria</taxon>
        <taxon>Burkholderiales</taxon>
        <taxon>Sphaerotilaceae</taxon>
        <taxon>Roseateles</taxon>
    </lineage>
</organism>
<dbReference type="SUPFAM" id="SSF51126">
    <property type="entry name" value="Pectin lyase-like"/>
    <property type="match status" value="1"/>
</dbReference>
<evidence type="ECO:0000259" key="5">
    <source>
        <dbReference type="SMART" id="SM00912"/>
    </source>
</evidence>
<accession>A0ABY6B0A8</accession>
<keyword evidence="7" id="KW-1185">Reference proteome</keyword>
<gene>
    <name evidence="6" type="ORF">N4261_20810</name>
</gene>
<dbReference type="PANTHER" id="PTHR12338">
    <property type="entry name" value="AUTOTRANSPORTER"/>
    <property type="match status" value="1"/>
</dbReference>
<proteinExistence type="predicted"/>
<dbReference type="Pfam" id="PF05860">
    <property type="entry name" value="TPS"/>
    <property type="match status" value="1"/>
</dbReference>
<dbReference type="Gene3D" id="2.160.20.10">
    <property type="entry name" value="Single-stranded right-handed beta-helix, Pectin lyase-like"/>
    <property type="match status" value="1"/>
</dbReference>
<dbReference type="NCBIfam" id="TIGR01901">
    <property type="entry name" value="adhes_NPXG"/>
    <property type="match status" value="1"/>
</dbReference>
<evidence type="ECO:0000256" key="2">
    <source>
        <dbReference type="ARBA" id="ARBA00022525"/>
    </source>
</evidence>
<dbReference type="InterPro" id="IPR012334">
    <property type="entry name" value="Pectin_lyas_fold"/>
</dbReference>
<feature type="compositionally biased region" description="Pro residues" evidence="4">
    <location>
        <begin position="4387"/>
        <end position="4396"/>
    </location>
</feature>
<dbReference type="EMBL" id="CP104562">
    <property type="protein sequence ID" value="UXH77419.1"/>
    <property type="molecule type" value="Genomic_DNA"/>
</dbReference>
<dbReference type="InterPro" id="IPR008638">
    <property type="entry name" value="FhaB/CdiA-like_TPS"/>
</dbReference>
<dbReference type="PANTHER" id="PTHR12338:SF8">
    <property type="entry name" value="HEME_HEMOPEXIN-BINDING PROTEIN"/>
    <property type="match status" value="1"/>
</dbReference>
<evidence type="ECO:0000313" key="7">
    <source>
        <dbReference type="Proteomes" id="UP001064933"/>
    </source>
</evidence>
<dbReference type="InterPro" id="IPR021026">
    <property type="entry name" value="Filamn_hemagglutn_DUF3739"/>
</dbReference>
<reference evidence="6" key="1">
    <citation type="submission" date="2022-10" db="EMBL/GenBank/DDBJ databases">
        <title>Characterization and whole genome sequencing of a new Roseateles species, isolated from fresh water.</title>
        <authorList>
            <person name="Guliayeva D.Y."/>
            <person name="Akhremchuk A.E."/>
            <person name="Sikolenko M.A."/>
            <person name="Valentovich L.N."/>
            <person name="Sidarenka A.V."/>
        </authorList>
    </citation>
    <scope>NUCLEOTIDE SEQUENCE</scope>
    <source>
        <strain evidence="6">BIM B-1768</strain>
    </source>
</reference>
<evidence type="ECO:0000256" key="4">
    <source>
        <dbReference type="SAM" id="MobiDB-lite"/>
    </source>
</evidence>
<evidence type="ECO:0000256" key="3">
    <source>
        <dbReference type="ARBA" id="ARBA00022729"/>
    </source>
</evidence>
<evidence type="ECO:0000313" key="6">
    <source>
        <dbReference type="EMBL" id="UXH77419.1"/>
    </source>
</evidence>
<feature type="domain" description="Filamentous haemagglutinin FhaB/tRNA nuclease CdiA-like TPS" evidence="5">
    <location>
        <begin position="138"/>
        <end position="252"/>
    </location>
</feature>
<sequence>MKHTHNGTRAAIGLNEPAFAPAPLARAVALMVAMGGGVGAVQAQAAFSPAWFASKGATQSATAQSGRLPNGKPAAQAATTQQTDAARQKLQQSMANLGLTAQSIAAQQARQAAARAAAEAAAGGVPNGLAPGGLVVDSQSLTAGWIGAKGPTQTVDAGRTTVTIEQTQSRAILNWETFNVGRQTTVQFQQQSDWAVLNKVNDPLARPSQIQGQIKGDGTVLIVNRNGIVFSGTSQINTRNLVAAAAMISDDQFRSAGIYSNGNSPSFTEARGKIEVQAGAQITTPKPGSVTVGGGYAMLLGAEVRNDGQITTPSGQTVLAAGDSFTIRKGAGTEGNVGATTVGNEVAASRLPGSSAGTVVNSGLITAATGDITLTGHAVTQAGVLVSTTSTARRGTIHLSTRASDDTGTVTLANGSTTAILLEDSSATALDSQRDAALKDLGAVGNNASGVFDNLSTVVDRRDLSRVEIVSGNTVDFQGGSMTLATGGEMAVTAVKRTLVDKGAALDVSGAVGVKVAMESNNLLINAQGNEQRDAPTNRDDESLNSLDLWVDRRKLVFVPAGTNGYATDRWYTEGGLLEVSGYVATSHHSVGEWMAQGGTVTVTGGDLVTRAGSGINLSGGTLDVAAGVLRQSWIKGRDGRLHEVSSAPGDLLYAGLYRGFSGEHVRWGTDGTEAYYNPLIAPQQRLENGYTVGRDAGKLVVATRSAVLEGTLRGDTYNSPQQLKAPQADLDGYHQSQTAAARGPQLIVGQYRPVYDTTSVMLRHQLSAVADRVSLKDGVPATAGEIQLGDAVAADRQGVITLDAARLSDTGLGAVRLAASRGIEVQADLAVTDGGDITLYAPQVNVAADLTAHSGTIRIGNVLRQPQQVTGNPVQDGALAVPGNAVGGVTVHTGVTLDASGRFTDLRATDGNPALQAHLDGGSVSIRSTDSVSLAKGALIDVSSGAMVEADGSVTGGKGGSVQLGAGLALAAGGSNAPASLILDGDIHGHGVNGGGTLSIESASGIVIGGQMQQVDGVLKAGASSLVDLVLLNPQEIKVPAGGVLPVNYQYIVSHVNPGDLVGATGFKTGVNLVTQADWLPPVGSYTIRVNGNFAQRTDGGFLVDKGLFLPKEFIPFIPKGSVVSFISDPQSVASYAKFVVPADVFPQGVPIPDRVVRFRAGERAPFDLTLQLAAGTRLAAGVVLPTDVAVAPTTTLSTELFQSGFSQYDVRGHLGVAVPDGVALDVSVPVLRGVAPMPLSEPDLAAAFTPFRPALYQENASTGVLTPRTGASLTLSAGRPTLQATVGDAGDLTMGEGARIRVDPGQSIVLSSRGSLKVDGLLEAKGGEIALLGPQSVISQRDLDHGGLVADGWASDRAIELGAQAVLDASAASSVAVDALGRRYGLVTDGGRIVVGGTLKDSGARALTSDAFVVVHEGAVLDASGGSVSLDLPGQGLRTVASHGGDIQLSSANGLVLDGTLRAQAGGAGASGGQLTVALEAPQVATGAEAEVLALRELTLRQQHVAGAAGSALRYGQAALGVDQVREGGFSSLALYSNGLLSLAGNVDLSLDRELRLYAGAIAAERGASPTAEVRLNAPHVVLGGIVDNITYSDLHVRPSYQGGVSTQPSNGTLTVRGQLIDVQGVVTSGLNRTVAFTQEDRAGFRQLNLLSDGDLRFAAGESLPSGFTGNELNATGSILLQAAQVYPGTGVSARVRAGRLTDFAFDPDSRLVIERADPQGADPALPYSVFGNLQLSAAHVEQNGVVRAPLGNITLGTSDASSGSALTVQLGANSLTSVSAAGLVMPYGGTSDGVTYAQDGRPVGLKGVGANGNITLSGAGIDVDRGAVLDLSGGGDLRGAGFVSGRGGSTDARMNPLVQTGKDGFVLPDLASHPVYAIVPGYRSAYAPLDSGGAVAPAVGRQVTIGANDVPGLAAGTYTLLPSHYALLPGAFRVEISSDPTGRSADGAIAMRNGSYKVAGTLGTAHTNQRDSLSSQVIVTPADVLRRYSEYNETRYADFVLQQASLSGTVRAMLPADAKTLNISLPSSADSHFSFDGQADFTPAKGGHGGTATLSATGLFSWSGAIEVRGDGSRPTAGFEGLSIQAGDLNALGAARLLVGGTFSSTHGVQVNGSDQSNYVDVAGTVGRIALRDGAVLRAPEVLLVANSPTGGIDIEAGAGIRTIGAGKAAFDSTDGYVYRLGAVALVGASNGTLNLLAPQVGTSSNEGGGTIRIGSCGARCDDPAELYAEGTLVAATRRSVDMKDNVRFGARDLVLAVGAVNAGSAEELAAAQARGALTPGLTLNQTVLDRLMKGDTAYGAPALQRLVLTAGESINFFGDVTLDTTDPATGKAALNLVLSTPALYGWGDADDVARITTGKLTWAGLAGGAPAPVTGGRGTGTGQLQVTANLIEFGMDATAQPTGVQDVGRTILGFGDVRMSASERITANHKGSLTVAESMVAGSDGPQFQGGNLVLSTPLMTGAGGSVNRITAGGSLAVVAPTGGSTAAVTPTVETGAELSLTGQTVRLDTAVVLPSGKLTVKADGDVLLGDQAQLDLAGREIKLHDISRYSWGGDATLQSATGNVTQSAGSRIDLSAKNNHAGLLSVIALDEEAGRVVLQGKVLGSASGHDDAGGTLVPYRAGGVNIRAQHLGTGDDLTGEFAAFNSRLNEGGVTGSRSFQLKQGDLTIGSELRAHEVSVSLDRGQLTVSGTIDASGEQVGSIRLAAARGLTLAGTAVLDAHGTVLRVDSDGQIIDSPNRATVELDSGTGMLAIGSGARIDLRHGTASTGGDGRDRGTLDLYAPRVGSTGRITDADAATYGDIAIDARGNVTIQGARSIAVYGKQVYQDAPFGTDPAASGRPYQVIDQAYLDGKHAESAQFIDGALANTALLGTRLGGLNTADYRNALHLRPAVEVASATPDGDLIVRGDLDLSGQRYSGLNPNTPKTAVYGSGEVGMLTLRAGGDLSIYGSINDGFAPPPETPDDQGWILTQGVQRFGGDVVVPAAGVTLAEGTTYPAGKTLNYAITAKDVTLPASTLLPSTVTLDRALTLPAGTVLAADVRAADGTVLLAAGSIVGANGAALPAGAQLMAGTRLPVTVTLARLVWPKGTALPVAMVQSGSLALPVGAVIAAGTNVALPDDAAFIHLRHADGSGRQGRNWAVAQMLPEGSPSWSLRLVAGADLEAADARLRNTQGRGHLTLADTHYGVQVTAGGVIAGLNWGGVNEIINAAGGLPPGINDPHELLGKTEAEIVSLYGAFEWGDFGLPLDFWSPSGGNILKGLTLQGVDAVVNVAGGLPPGINDPRELVGKTESELVTLYGAFSWDDFGMPADFWTLASGNGATLNLPSTVAAKSPTFSVVRTGTGDLSLIAGGNFSMRSAYGVYTAGTATSLGSAGLDAAYNQGRGLVAGGSSVLGNAAQGLSSRYEALVSGADSLYKAWYPNGGGNLWVDVGGNLTGDAWSSSGETGWASASVGNWLWRQGTGDTAGVDPVPTAWWINFGSYASRENNGVAYWPTVVGFTGLGTLGGGNAAIRVEGDAGVVALKTTAAATLNNSGSTAARSEGVTLAIGSTGRVLDDGRVVLTGGGDLDVRLGGGWNSHLDARLSGGGAGVAQTHELYGSAVNLRGAINLTAGQIGTVELFYGAVQDAKELRAADPTVATASRATGGLMLMQGDASASITSRGDLVLGGTGDPGLVITPNGTAFTSAAGNGQMGTSWFTLWTDRTALQLVSAGGQLAFDTRASETSAQPANGNWDYTSNGGWFLLPGKVSALAATGSIYYGSSASYGNTSGGATQWNTAGLLLAPLGERRIELLAGQSLYGGGQAISNSGADSAIMATVQHPAFAGYDMGASTSPALASNGQADGALIGYGLQPLLAFGANTIGDAAVAATAAQPSRFYAVTGDIVGLRTGTVVNYTSGLRAGQHDQVAAGPVSVKAGRDIVYTGTRVGDSVPLVSGLTSDDAAAAVSGNLIINTHPNDVSMIQAGRDILYANVDVAGPGTLEITAGRNLIQNDRANLTSIGPVLSSDARPGAGIVVQAGVGSQGADYGRLLAQYLDPANLAVAGTPLADQPGKVIKTYGAELADWLSGRYAFKGTAAEAMSFFSTLPPEQQRLFARQVFFAELREGGREYTAIGGPRTGSYLRGRNAIAAMFPNQNPQSPTLAGTGNLLMYGGAGIHTDLGGDIQVLTPAGAQTYGVEGAAPPATAGLITRGSGDIQLYALGSILLGQSRVMTTFGGDILAWSARGDINAGRGAKTTIVFTPPRRVYDELGNVSLSPDVPSTGAGIATLNPLAEVKAGDIDLIAPLGTVDAGEAGIRVSGNINIAALRVANAANIQVKGESAGLPAVAAVNVNALTSASTAASTAAAAAQEVLQREREAVRQQQPSTFTVRVLGLGNDPAPTPSMPASPPTSRAPVPYDPSSPVQIVGHGKALDPAVMAQLTEAERRALANKP</sequence>
<comment type="subcellular location">
    <subcellularLocation>
        <location evidence="1">Secreted</location>
    </subcellularLocation>
</comment>